<gene>
    <name evidence="1" type="ORF">BGC07_13115</name>
</gene>
<protein>
    <recommendedName>
        <fullName evidence="3">Phytase-like domain-containing protein</fullName>
    </recommendedName>
</protein>
<dbReference type="RefSeq" id="WP_069313466.1">
    <property type="nucleotide sequence ID" value="NZ_MDTU01000001.1"/>
</dbReference>
<keyword evidence="2" id="KW-1185">Reference proteome</keyword>
<reference evidence="1 2" key="1">
    <citation type="submission" date="2016-08" db="EMBL/GenBank/DDBJ databases">
        <title>Draft genome sequence of Candidatus Piscirickettsia litoralis, from seawater.</title>
        <authorList>
            <person name="Wan X."/>
            <person name="Lee A.J."/>
            <person name="Hou S."/>
            <person name="Donachie S.P."/>
        </authorList>
    </citation>
    <scope>NUCLEOTIDE SEQUENCE [LARGE SCALE GENOMIC DNA]</scope>
    <source>
        <strain evidence="1 2">Y2</strain>
    </source>
</reference>
<evidence type="ECO:0008006" key="3">
    <source>
        <dbReference type="Google" id="ProtNLM"/>
    </source>
</evidence>
<proteinExistence type="predicted"/>
<organism evidence="1 2">
    <name type="scientific">Piscirickettsia litoralis</name>
    <dbReference type="NCBI Taxonomy" id="1891921"/>
    <lineage>
        <taxon>Bacteria</taxon>
        <taxon>Pseudomonadati</taxon>
        <taxon>Pseudomonadota</taxon>
        <taxon>Gammaproteobacteria</taxon>
        <taxon>Thiotrichales</taxon>
        <taxon>Piscirickettsiaceae</taxon>
        <taxon>Piscirickettsia</taxon>
    </lineage>
</organism>
<sequence length="151" mass="16696">MSHQTLNSDSSHLKNHKGAIYAFELRPGGGHCSSMAQYDKNCRFINAINTNYEDSSGLEYDAASGKLYTLHNVYSHINSVQSNYLRIEKLSGCNAQSRTQVCYQFSDLKSDNKGNTEGIAIINGKTIFLSRDGGVNHHEVDGRAITAYSIK</sequence>
<comment type="caution">
    <text evidence="1">The sequence shown here is derived from an EMBL/GenBank/DDBJ whole genome shotgun (WGS) entry which is preliminary data.</text>
</comment>
<name>A0ABX3A481_9GAMM</name>
<dbReference type="EMBL" id="MDTU01000001">
    <property type="protein sequence ID" value="ODN43669.1"/>
    <property type="molecule type" value="Genomic_DNA"/>
</dbReference>
<evidence type="ECO:0000313" key="2">
    <source>
        <dbReference type="Proteomes" id="UP000094329"/>
    </source>
</evidence>
<evidence type="ECO:0000313" key="1">
    <source>
        <dbReference type="EMBL" id="ODN43669.1"/>
    </source>
</evidence>
<dbReference type="Proteomes" id="UP000094329">
    <property type="component" value="Unassembled WGS sequence"/>
</dbReference>
<accession>A0ABX3A481</accession>